<proteinExistence type="predicted"/>
<evidence type="ECO:0000256" key="6">
    <source>
        <dbReference type="ARBA" id="ARBA00022840"/>
    </source>
</evidence>
<evidence type="ECO:0000259" key="10">
    <source>
        <dbReference type="PROSITE" id="PS50893"/>
    </source>
</evidence>
<reference evidence="12 13" key="1">
    <citation type="submission" date="2007-05" db="EMBL/GenBank/DDBJ databases">
        <title>Complete sequence of chromosome of Acidiphilium cryptum JF-5.</title>
        <authorList>
            <consortium name="US DOE Joint Genome Institute"/>
            <person name="Copeland A."/>
            <person name="Lucas S."/>
            <person name="Lapidus A."/>
            <person name="Barry K."/>
            <person name="Detter J.C."/>
            <person name="Glavina del Rio T."/>
            <person name="Hammon N."/>
            <person name="Israni S."/>
            <person name="Dalin E."/>
            <person name="Tice H."/>
            <person name="Pitluck S."/>
            <person name="Sims D."/>
            <person name="Brettin T."/>
            <person name="Bruce D."/>
            <person name="Han C."/>
            <person name="Schmutz J."/>
            <person name="Larimer F."/>
            <person name="Land M."/>
            <person name="Hauser L."/>
            <person name="Kyrpides N."/>
            <person name="Kim E."/>
            <person name="Magnuson T."/>
            <person name="Richardson P."/>
        </authorList>
    </citation>
    <scope>NUCLEOTIDE SEQUENCE [LARGE SCALE GENOMIC DNA]</scope>
    <source>
        <strain evidence="12 13">JF-5</strain>
    </source>
</reference>
<evidence type="ECO:0000256" key="5">
    <source>
        <dbReference type="ARBA" id="ARBA00022741"/>
    </source>
</evidence>
<dbReference type="InterPro" id="IPR011527">
    <property type="entry name" value="ABC1_TM_dom"/>
</dbReference>
<accession>A5FZ11</accession>
<name>A5FZ11_ACICJ</name>
<organism evidence="12 13">
    <name type="scientific">Acidiphilium cryptum (strain JF-5)</name>
    <dbReference type="NCBI Taxonomy" id="349163"/>
    <lineage>
        <taxon>Bacteria</taxon>
        <taxon>Pseudomonadati</taxon>
        <taxon>Pseudomonadota</taxon>
        <taxon>Alphaproteobacteria</taxon>
        <taxon>Acetobacterales</taxon>
        <taxon>Acidocellaceae</taxon>
        <taxon>Acidiphilium</taxon>
    </lineage>
</organism>
<comment type="subcellular location">
    <subcellularLocation>
        <location evidence="1">Cell membrane</location>
        <topology evidence="1">Multi-pass membrane protein</topology>
    </subcellularLocation>
</comment>
<feature type="transmembrane region" description="Helical" evidence="9">
    <location>
        <begin position="30"/>
        <end position="61"/>
    </location>
</feature>
<dbReference type="GO" id="GO:0016887">
    <property type="term" value="F:ATP hydrolysis activity"/>
    <property type="evidence" value="ECO:0007669"/>
    <property type="project" value="InterPro"/>
</dbReference>
<feature type="transmembrane region" description="Helical" evidence="9">
    <location>
        <begin position="67"/>
        <end position="86"/>
    </location>
</feature>
<dbReference type="InterPro" id="IPR014216">
    <property type="entry name" value="ABC_transptr_CydD"/>
</dbReference>
<dbReference type="PROSITE" id="PS50929">
    <property type="entry name" value="ABC_TM1F"/>
    <property type="match status" value="1"/>
</dbReference>
<dbReference type="InterPro" id="IPR039421">
    <property type="entry name" value="Type_1_exporter"/>
</dbReference>
<dbReference type="RefSeq" id="WP_011942389.1">
    <property type="nucleotide sequence ID" value="NC_009484.1"/>
</dbReference>
<dbReference type="FunFam" id="3.40.50.300:FF:000299">
    <property type="entry name" value="ABC transporter ATP-binding protein/permease"/>
    <property type="match status" value="1"/>
</dbReference>
<dbReference type="EMBL" id="CP000697">
    <property type="protein sequence ID" value="ABQ30843.1"/>
    <property type="molecule type" value="Genomic_DNA"/>
</dbReference>
<keyword evidence="2" id="KW-0813">Transport</keyword>
<feature type="transmembrane region" description="Helical" evidence="9">
    <location>
        <begin position="252"/>
        <end position="280"/>
    </location>
</feature>
<dbReference type="PANTHER" id="PTHR24221">
    <property type="entry name" value="ATP-BINDING CASSETTE SUB-FAMILY B"/>
    <property type="match status" value="1"/>
</dbReference>
<feature type="transmembrane region" description="Helical" evidence="9">
    <location>
        <begin position="286"/>
        <end position="307"/>
    </location>
</feature>
<dbReference type="PANTHER" id="PTHR24221:SF590">
    <property type="entry name" value="COMPONENT LINKED WITH THE ASSEMBLY OF CYTOCHROME' TRANSPORT TRANSMEMBRANE ATP-BINDING PROTEIN ABC TRANSPORTER CYDD-RELATED"/>
    <property type="match status" value="1"/>
</dbReference>
<dbReference type="SUPFAM" id="SSF90123">
    <property type="entry name" value="ABC transporter transmembrane region"/>
    <property type="match status" value="1"/>
</dbReference>
<evidence type="ECO:0000313" key="12">
    <source>
        <dbReference type="EMBL" id="ABQ30843.1"/>
    </source>
</evidence>
<evidence type="ECO:0000256" key="1">
    <source>
        <dbReference type="ARBA" id="ARBA00004651"/>
    </source>
</evidence>
<keyword evidence="7 9" id="KW-1133">Transmembrane helix</keyword>
<dbReference type="GO" id="GO:0042883">
    <property type="term" value="P:cysteine transport"/>
    <property type="evidence" value="ECO:0007669"/>
    <property type="project" value="InterPro"/>
</dbReference>
<evidence type="ECO:0000256" key="3">
    <source>
        <dbReference type="ARBA" id="ARBA00022475"/>
    </source>
</evidence>
<sequence>MTEADNHDAAPPRRTLDRRLIAAGQGARRFLALAIGLGFAAGLAVIGQALLLAHVVTALIFRHTAPAALALPLASLAGLLLLRAALSFASELAAHHAAAAVKLSLRRALLDHLFALGPAFAAGERSADLAATMLDGVEALEPYLARYLPQMALVALVPLAILAAVFPVDWISGLVLLVTGPIIPVFMVFVGYRAEAINRRQWRELLTMSARFLDAVQGITTLRLFGRARDEIALIGRIADEYRRATMAGLRVAFLTSAVLEFFASLSIALVAVLFGARLLHGHIDFFPAFFVLLLVPEFFLPLRGLATHYHARMTALAAAGRIFDVLDAKPATSWGSAIPPAGPPSLRCAGLTIAHEPGQTVLHGIDCAFPAGSLTAIVGRSGAGKSTLAAALLGFVAPQSGAVMVNGDTALASLDREAWWARLAYVPQTPRVFAGTIAENLRLGRPEADDAALRDALRRARLLDEIDRLPAGIETRIGDGGAGLSGGQVQRLALARAFLRDTPLLILDEATAHLDLETEAEIAAAIADLARGRTAILIAHRLATVRRADRILVLEGGRLAESGTHDELLARGGAYAALLGAAEAPCAT</sequence>
<keyword evidence="6" id="KW-0067">ATP-binding</keyword>
<dbReference type="InterPro" id="IPR036640">
    <property type="entry name" value="ABC1_TM_sf"/>
</dbReference>
<protein>
    <submittedName>
        <fullName evidence="12">ABC transporter, transmembrane region, type 1</fullName>
    </submittedName>
</protein>
<dbReference type="SMART" id="SM00382">
    <property type="entry name" value="AAA"/>
    <property type="match status" value="1"/>
</dbReference>
<dbReference type="GO" id="GO:0140359">
    <property type="term" value="F:ABC-type transporter activity"/>
    <property type="evidence" value="ECO:0007669"/>
    <property type="project" value="InterPro"/>
</dbReference>
<dbReference type="NCBIfam" id="TIGR02857">
    <property type="entry name" value="CydD"/>
    <property type="match status" value="1"/>
</dbReference>
<dbReference type="InterPro" id="IPR003439">
    <property type="entry name" value="ABC_transporter-like_ATP-bd"/>
</dbReference>
<dbReference type="Gene3D" id="3.40.50.300">
    <property type="entry name" value="P-loop containing nucleotide triphosphate hydrolases"/>
    <property type="match status" value="1"/>
</dbReference>
<evidence type="ECO:0000256" key="4">
    <source>
        <dbReference type="ARBA" id="ARBA00022692"/>
    </source>
</evidence>
<keyword evidence="8 9" id="KW-0472">Membrane</keyword>
<dbReference type="Proteomes" id="UP000000245">
    <property type="component" value="Chromosome"/>
</dbReference>
<keyword evidence="4 9" id="KW-0812">Transmembrane</keyword>
<evidence type="ECO:0000256" key="2">
    <source>
        <dbReference type="ARBA" id="ARBA00022448"/>
    </source>
</evidence>
<dbReference type="KEGG" id="acr:Acry_1637"/>
<dbReference type="PROSITE" id="PS50893">
    <property type="entry name" value="ABC_TRANSPORTER_2"/>
    <property type="match status" value="1"/>
</dbReference>
<evidence type="ECO:0000256" key="8">
    <source>
        <dbReference type="ARBA" id="ARBA00023136"/>
    </source>
</evidence>
<keyword evidence="3" id="KW-1003">Cell membrane</keyword>
<feature type="transmembrane region" description="Helical" evidence="9">
    <location>
        <begin position="174"/>
        <end position="194"/>
    </location>
</feature>
<feature type="transmembrane region" description="Helical" evidence="9">
    <location>
        <begin position="151"/>
        <end position="168"/>
    </location>
</feature>
<dbReference type="eggNOG" id="COG4988">
    <property type="taxonomic scope" value="Bacteria"/>
</dbReference>
<dbReference type="AlphaFoldDB" id="A5FZ11"/>
<gene>
    <name evidence="12" type="ordered locus">Acry_1637</name>
</gene>
<feature type="domain" description="ABC transporter" evidence="10">
    <location>
        <begin position="347"/>
        <end position="582"/>
    </location>
</feature>
<dbReference type="SUPFAM" id="SSF52540">
    <property type="entry name" value="P-loop containing nucleoside triphosphate hydrolases"/>
    <property type="match status" value="1"/>
</dbReference>
<feature type="domain" description="ABC transmembrane type-1" evidence="11">
    <location>
        <begin position="32"/>
        <end position="315"/>
    </location>
</feature>
<dbReference type="InterPro" id="IPR003593">
    <property type="entry name" value="AAA+_ATPase"/>
</dbReference>
<dbReference type="STRING" id="349163.Acry_1637"/>
<dbReference type="CDD" id="cd18584">
    <property type="entry name" value="ABC_6TM_AarD_CydD"/>
    <property type="match status" value="1"/>
</dbReference>
<dbReference type="GO" id="GO:0005524">
    <property type="term" value="F:ATP binding"/>
    <property type="evidence" value="ECO:0007669"/>
    <property type="project" value="UniProtKB-KW"/>
</dbReference>
<dbReference type="Pfam" id="PF00005">
    <property type="entry name" value="ABC_tran"/>
    <property type="match status" value="1"/>
</dbReference>
<dbReference type="InterPro" id="IPR027417">
    <property type="entry name" value="P-loop_NTPase"/>
</dbReference>
<evidence type="ECO:0000256" key="9">
    <source>
        <dbReference type="SAM" id="Phobius"/>
    </source>
</evidence>
<keyword evidence="13" id="KW-1185">Reference proteome</keyword>
<dbReference type="Gene3D" id="1.20.1560.10">
    <property type="entry name" value="ABC transporter type 1, transmembrane domain"/>
    <property type="match status" value="1"/>
</dbReference>
<dbReference type="HOGENOM" id="CLU_000604_84_9_5"/>
<dbReference type="GO" id="GO:0005886">
    <property type="term" value="C:plasma membrane"/>
    <property type="evidence" value="ECO:0007669"/>
    <property type="project" value="UniProtKB-SubCell"/>
</dbReference>
<evidence type="ECO:0000256" key="7">
    <source>
        <dbReference type="ARBA" id="ARBA00022989"/>
    </source>
</evidence>
<evidence type="ECO:0000259" key="11">
    <source>
        <dbReference type="PROSITE" id="PS50929"/>
    </source>
</evidence>
<dbReference type="Pfam" id="PF00664">
    <property type="entry name" value="ABC_membrane"/>
    <property type="match status" value="1"/>
</dbReference>
<evidence type="ECO:0000313" key="13">
    <source>
        <dbReference type="Proteomes" id="UP000000245"/>
    </source>
</evidence>
<keyword evidence="5" id="KW-0547">Nucleotide-binding</keyword>